<reference evidence="6 7" key="1">
    <citation type="submission" date="2019-03" db="EMBL/GenBank/DDBJ databases">
        <title>Genomic Encyclopedia of Type Strains, Phase IV (KMG-IV): sequencing the most valuable type-strain genomes for metagenomic binning, comparative biology and taxonomic classification.</title>
        <authorList>
            <person name="Goeker M."/>
        </authorList>
    </citation>
    <scope>NUCLEOTIDE SEQUENCE [LARGE SCALE GENOMIC DNA]</scope>
    <source>
        <strain evidence="6 7">DSM 18401</strain>
    </source>
</reference>
<dbReference type="EMBL" id="SLVX01000003">
    <property type="protein sequence ID" value="TCN46968.1"/>
    <property type="molecule type" value="Genomic_DNA"/>
</dbReference>
<dbReference type="CDD" id="cd08829">
    <property type="entry name" value="SPFH_paraslipin"/>
    <property type="match status" value="1"/>
</dbReference>
<evidence type="ECO:0000313" key="6">
    <source>
        <dbReference type="EMBL" id="TCN46968.1"/>
    </source>
</evidence>
<dbReference type="InterPro" id="IPR001972">
    <property type="entry name" value="Stomatin_HflK_fam"/>
</dbReference>
<dbReference type="GO" id="GO:0005886">
    <property type="term" value="C:plasma membrane"/>
    <property type="evidence" value="ECO:0007669"/>
    <property type="project" value="UniProtKB-ARBA"/>
</dbReference>
<keyword evidence="7" id="KW-1185">Reference proteome</keyword>
<dbReference type="PANTHER" id="PTHR43327">
    <property type="entry name" value="STOMATIN-LIKE PROTEIN 2, MITOCHONDRIAL"/>
    <property type="match status" value="1"/>
</dbReference>
<dbReference type="InterPro" id="IPR001107">
    <property type="entry name" value="Band_7"/>
</dbReference>
<dbReference type="Proteomes" id="UP000295351">
    <property type="component" value="Unassembled WGS sequence"/>
</dbReference>
<dbReference type="SMART" id="SM00244">
    <property type="entry name" value="PHB"/>
    <property type="match status" value="1"/>
</dbReference>
<dbReference type="PANTHER" id="PTHR43327:SF10">
    <property type="entry name" value="STOMATIN-LIKE PROTEIN 2, MITOCHONDRIAL"/>
    <property type="match status" value="1"/>
</dbReference>
<keyword evidence="4" id="KW-1133">Transmembrane helix</keyword>
<feature type="transmembrane region" description="Helical" evidence="4">
    <location>
        <begin position="6"/>
        <end position="25"/>
    </location>
</feature>
<dbReference type="GO" id="GO:0098552">
    <property type="term" value="C:side of membrane"/>
    <property type="evidence" value="ECO:0007669"/>
    <property type="project" value="UniProtKB-ARBA"/>
</dbReference>
<feature type="region of interest" description="Disordered" evidence="3">
    <location>
        <begin position="306"/>
        <end position="344"/>
    </location>
</feature>
<evidence type="ECO:0000256" key="1">
    <source>
        <dbReference type="ARBA" id="ARBA00004167"/>
    </source>
</evidence>
<dbReference type="InterPro" id="IPR036013">
    <property type="entry name" value="Band_7/SPFH_dom_sf"/>
</dbReference>
<feature type="compositionally biased region" description="Low complexity" evidence="3">
    <location>
        <begin position="315"/>
        <end position="333"/>
    </location>
</feature>
<evidence type="ECO:0000256" key="3">
    <source>
        <dbReference type="SAM" id="MobiDB-lite"/>
    </source>
</evidence>
<evidence type="ECO:0000256" key="2">
    <source>
        <dbReference type="ARBA" id="ARBA00008164"/>
    </source>
</evidence>
<comment type="similarity">
    <text evidence="2">Belongs to the band 7/mec-2 family.</text>
</comment>
<dbReference type="RefSeq" id="WP_162852996.1">
    <property type="nucleotide sequence ID" value="NZ_BAABEI010000012.1"/>
</dbReference>
<comment type="caution">
    <text evidence="6">The sequence shown here is derived from an EMBL/GenBank/DDBJ whole genome shotgun (WGS) entry which is preliminary data.</text>
</comment>
<dbReference type="SUPFAM" id="SSF117892">
    <property type="entry name" value="Band 7/SPFH domain"/>
    <property type="match status" value="1"/>
</dbReference>
<keyword evidence="4" id="KW-0472">Membrane</keyword>
<protein>
    <submittedName>
        <fullName evidence="6">SPFH domain-containing protein</fullName>
    </submittedName>
</protein>
<evidence type="ECO:0000256" key="4">
    <source>
        <dbReference type="SAM" id="Phobius"/>
    </source>
</evidence>
<dbReference type="InterPro" id="IPR050710">
    <property type="entry name" value="Band7/mec-2_domain"/>
</dbReference>
<sequence>MDLAGLDIVVIALVVLVILILFAGIKTIPQGYQYTVERFGRYTRTLEPGLNLIIPFIDRIGAKMNVMEQVLDIPTQEVITRDNASVSADGVAFYQILNAAQAAYQVAHLENAILNLTMTNIRSVMGSMDLDELLSNRDVINDKLLRVVDEAANPWGIKITRVEIKDIAPPKDLVDSMGRQMKAEREKRAQVLEAEGARNAQILRAEGAKQSAILEAEGQREAAFRDAEARERLAEAEAKATKMVSEAIAAGNVQAINYFVAQKYTEAMAAIGKAPNSKIVLMPMEASSLVGSLGGIGAIAREVFGDGGSSQTAGTPRTRQSTPATTTTASTSAFRNPFDTSQGS</sequence>
<dbReference type="AlphaFoldDB" id="A0A4R2CYK1"/>
<gene>
    <name evidence="6" type="ORF">EV665_103139</name>
</gene>
<name>A0A4R2CYK1_SHIGR</name>
<dbReference type="Gene3D" id="3.30.479.30">
    <property type="entry name" value="Band 7 domain"/>
    <property type="match status" value="1"/>
</dbReference>
<dbReference type="PRINTS" id="PR00721">
    <property type="entry name" value="STOMATIN"/>
</dbReference>
<evidence type="ECO:0000313" key="7">
    <source>
        <dbReference type="Proteomes" id="UP000295351"/>
    </source>
</evidence>
<proteinExistence type="inferred from homology"/>
<feature type="domain" description="Band 7" evidence="5">
    <location>
        <begin position="23"/>
        <end position="181"/>
    </location>
</feature>
<dbReference type="Pfam" id="PF01145">
    <property type="entry name" value="Band_7"/>
    <property type="match status" value="1"/>
</dbReference>
<keyword evidence="4" id="KW-0812">Transmembrane</keyword>
<evidence type="ECO:0000259" key="5">
    <source>
        <dbReference type="SMART" id="SM00244"/>
    </source>
</evidence>
<accession>A0A4R2CYK1</accession>
<dbReference type="FunFam" id="3.30.479.30:FF:000004">
    <property type="entry name" value="Putative membrane protease family, stomatin"/>
    <property type="match status" value="1"/>
</dbReference>
<organism evidence="6 7">
    <name type="scientific">Shinella granuli</name>
    <dbReference type="NCBI Taxonomy" id="323621"/>
    <lineage>
        <taxon>Bacteria</taxon>
        <taxon>Pseudomonadati</taxon>
        <taxon>Pseudomonadota</taxon>
        <taxon>Alphaproteobacteria</taxon>
        <taxon>Hyphomicrobiales</taxon>
        <taxon>Rhizobiaceae</taxon>
        <taxon>Shinella</taxon>
    </lineage>
</organism>
<comment type="subcellular location">
    <subcellularLocation>
        <location evidence="1">Membrane</location>
        <topology evidence="1">Single-pass membrane protein</topology>
    </subcellularLocation>
</comment>